<organism evidence="3 4">
    <name type="scientific">Cherax quadricarinatus</name>
    <name type="common">Australian red claw crayfish</name>
    <dbReference type="NCBI Taxonomy" id="27406"/>
    <lineage>
        <taxon>Eukaryota</taxon>
        <taxon>Metazoa</taxon>
        <taxon>Ecdysozoa</taxon>
        <taxon>Arthropoda</taxon>
        <taxon>Crustacea</taxon>
        <taxon>Multicrustacea</taxon>
        <taxon>Malacostraca</taxon>
        <taxon>Eumalacostraca</taxon>
        <taxon>Eucarida</taxon>
        <taxon>Decapoda</taxon>
        <taxon>Pleocyemata</taxon>
        <taxon>Astacidea</taxon>
        <taxon>Parastacoidea</taxon>
        <taxon>Parastacidae</taxon>
        <taxon>Cherax</taxon>
    </lineage>
</organism>
<keyword evidence="2" id="KW-0732">Signal</keyword>
<keyword evidence="1" id="KW-0812">Transmembrane</keyword>
<feature type="signal peptide" evidence="2">
    <location>
        <begin position="1"/>
        <end position="25"/>
    </location>
</feature>
<proteinExistence type="predicted"/>
<comment type="caution">
    <text evidence="3">The sequence shown here is derived from an EMBL/GenBank/DDBJ whole genome shotgun (WGS) entry which is preliminary data.</text>
</comment>
<feature type="transmembrane region" description="Helical" evidence="1">
    <location>
        <begin position="190"/>
        <end position="212"/>
    </location>
</feature>
<keyword evidence="1" id="KW-0472">Membrane</keyword>
<evidence type="ECO:0000256" key="1">
    <source>
        <dbReference type="SAM" id="Phobius"/>
    </source>
</evidence>
<evidence type="ECO:0000256" key="2">
    <source>
        <dbReference type="SAM" id="SignalP"/>
    </source>
</evidence>
<keyword evidence="4" id="KW-1185">Reference proteome</keyword>
<evidence type="ECO:0000313" key="3">
    <source>
        <dbReference type="EMBL" id="KAK8726226.1"/>
    </source>
</evidence>
<protein>
    <submittedName>
        <fullName evidence="3">Uncharacterized protein</fullName>
    </submittedName>
</protein>
<sequence length="248" mass="27858">MFSMRASMEFLAVLACSMVVGETDSLRNTTTARLNTQPIVQELLVPTKEPPVSYFLLPRFLSVYSREPQANNTTPTSSNNKNKNTQVGVKLPSLPCEKTRDCWQYTEPLLECHEGQCSCSPPFCWIYHYEVSEPFSAKYVFNCGTCGVLGSWCNASITCDWPGVCWSDNYCHCPRGENQNNLCVTTDTSWTYKMVLIGLALIVLFTSVLVAYNCYVNPPWRQTEPWCCGLCPGAQGVERRHSTQKTPA</sequence>
<feature type="chain" id="PRO_5043912045" evidence="2">
    <location>
        <begin position="26"/>
        <end position="248"/>
    </location>
</feature>
<feature type="non-terminal residue" evidence="3">
    <location>
        <position position="248"/>
    </location>
</feature>
<accession>A0AAW0WG80</accession>
<name>A0AAW0WG80_CHEQU</name>
<dbReference type="EMBL" id="JARKIK010000080">
    <property type="protein sequence ID" value="KAK8726226.1"/>
    <property type="molecule type" value="Genomic_DNA"/>
</dbReference>
<dbReference type="Proteomes" id="UP001445076">
    <property type="component" value="Unassembled WGS sequence"/>
</dbReference>
<keyword evidence="1" id="KW-1133">Transmembrane helix</keyword>
<evidence type="ECO:0000313" key="4">
    <source>
        <dbReference type="Proteomes" id="UP001445076"/>
    </source>
</evidence>
<reference evidence="3 4" key="1">
    <citation type="journal article" date="2024" name="BMC Genomics">
        <title>Genome assembly of redclaw crayfish (Cherax quadricarinatus) provides insights into its immune adaptation and hypoxia tolerance.</title>
        <authorList>
            <person name="Liu Z."/>
            <person name="Zheng J."/>
            <person name="Li H."/>
            <person name="Fang K."/>
            <person name="Wang S."/>
            <person name="He J."/>
            <person name="Zhou D."/>
            <person name="Weng S."/>
            <person name="Chi M."/>
            <person name="Gu Z."/>
            <person name="He J."/>
            <person name="Li F."/>
            <person name="Wang M."/>
        </authorList>
    </citation>
    <scope>NUCLEOTIDE SEQUENCE [LARGE SCALE GENOMIC DNA]</scope>
    <source>
        <strain evidence="3">ZL_2023a</strain>
    </source>
</reference>
<gene>
    <name evidence="3" type="ORF">OTU49_010432</name>
</gene>
<dbReference type="AlphaFoldDB" id="A0AAW0WG80"/>